<dbReference type="RefSeq" id="WP_194933054.1">
    <property type="nucleotide sequence ID" value="NZ_JACOPX010000001.1"/>
</dbReference>
<keyword evidence="2" id="KW-1185">Reference proteome</keyword>
<reference evidence="1 2" key="1">
    <citation type="submission" date="2020-08" db="EMBL/GenBank/DDBJ databases">
        <title>Description of novel Pseudomonas species.</title>
        <authorList>
            <person name="Duman M."/>
            <person name="Mulet M."/>
            <person name="Altun S."/>
            <person name="Saticioglu I.B."/>
            <person name="Lalucat J."/>
            <person name="Garcia-Valdes E."/>
        </authorList>
    </citation>
    <scope>NUCLEOTIDE SEQUENCE [LARGE SCALE GENOMIC DNA]</scope>
    <source>
        <strain evidence="1 2">P155</strain>
    </source>
</reference>
<protein>
    <submittedName>
        <fullName evidence="1">Uncharacterized protein</fullName>
    </submittedName>
</protein>
<sequence length="61" mass="6908">MQALVCFWSAIIWLALLFALAIPDVWLGHYRGRTLKLIPRLQNLTLDSAFSAPALARKSRL</sequence>
<name>A0ABS0BE27_9PSED</name>
<dbReference type="Proteomes" id="UP000722111">
    <property type="component" value="Unassembled WGS sequence"/>
</dbReference>
<gene>
    <name evidence="1" type="ORF">H8F23_00660</name>
</gene>
<comment type="caution">
    <text evidence="1">The sequence shown here is derived from an EMBL/GenBank/DDBJ whole genome shotgun (WGS) entry which is preliminary data.</text>
</comment>
<organism evidence="1 2">
    <name type="scientific">Pseudomonas neuropathica</name>
    <dbReference type="NCBI Taxonomy" id="2730425"/>
    <lineage>
        <taxon>Bacteria</taxon>
        <taxon>Pseudomonadati</taxon>
        <taxon>Pseudomonadota</taxon>
        <taxon>Gammaproteobacteria</taxon>
        <taxon>Pseudomonadales</taxon>
        <taxon>Pseudomonadaceae</taxon>
        <taxon>Pseudomonas</taxon>
    </lineage>
</organism>
<evidence type="ECO:0000313" key="1">
    <source>
        <dbReference type="EMBL" id="MBF6031753.1"/>
    </source>
</evidence>
<proteinExistence type="predicted"/>
<accession>A0ABS0BE27</accession>
<dbReference type="EMBL" id="JACOPX010000001">
    <property type="protein sequence ID" value="MBF6031753.1"/>
    <property type="molecule type" value="Genomic_DNA"/>
</dbReference>
<evidence type="ECO:0000313" key="2">
    <source>
        <dbReference type="Proteomes" id="UP000722111"/>
    </source>
</evidence>